<dbReference type="RefSeq" id="WP_272749276.1">
    <property type="nucleotide sequence ID" value="NZ_JAQQKX010000015.1"/>
</dbReference>
<reference evidence="1 2" key="1">
    <citation type="submission" date="2023-01" db="EMBL/GenBank/DDBJ databases">
        <title>Novel species of the genus Asticcacaulis isolated from rivers.</title>
        <authorList>
            <person name="Lu H."/>
        </authorList>
    </citation>
    <scope>NUCLEOTIDE SEQUENCE [LARGE SCALE GENOMIC DNA]</scope>
    <source>
        <strain evidence="1 2">BYS171W</strain>
    </source>
</reference>
<keyword evidence="2" id="KW-1185">Reference proteome</keyword>
<dbReference type="EMBL" id="JAQQKX010000015">
    <property type="protein sequence ID" value="MDC7684807.1"/>
    <property type="molecule type" value="Genomic_DNA"/>
</dbReference>
<accession>A0ABT5HXL0</accession>
<proteinExistence type="predicted"/>
<comment type="caution">
    <text evidence="1">The sequence shown here is derived from an EMBL/GenBank/DDBJ whole genome shotgun (WGS) entry which is preliminary data.</text>
</comment>
<gene>
    <name evidence="1" type="ORF">PQU92_16100</name>
</gene>
<sequence length="705" mass="78704">MNGRRIERRGFLKAFGFGAVTAASVSTAHATPQENGLSNKYFRVSIDKANGSITEISNPSDPFATNWLSATDNAPWQMRSVQWGMGFADLGSGYLHRGRWDAPKSVILTKDTAKLTYELGPLKLEVSRSLEGEVFKERYAFTNTGSTPLDISRRDHMGAAIYVPFNDHYTSSADVLRNRCHAHIWAGGTSSWVAAFRMGGEGAHLGLVLTEGYLAGYGNSGRDQVTSSNTRGTFLLHPSLQLAPGETKAVAWTIFWHSGWDDFFAKCARYSSAFVQFDASPYTAYVGETIQFAVKGADTSSGELRLTNTTVPFSNGKGQFTPSKPGEITARLIAPNGRDAFVRMNVVPKLDDLIKARINYIVDRQQVNDPTDERDGAFVVYDTAANVQVLFDSMSDRNEARERLGMGVLLAQWLRMHSDKTPRLRAALDRYYTFISTKIQRPDGFVKNGVKSDRERLYNWPWVAVFYLEYARLTSAKEAYAAFVKTIENFYAHGGAEFYPIQLPVYDGVRALRAAGLAADAQRVLDLFIRHGDRISTRGIHYPTSEVNYEQSIVGPAAAILVELHRITGDKKWLTAAKPNVELLSLFNGRQPDHHMNDVAIRHWDAYWFGKFKTWGDTFPHYWSAITAGVFHHYAIATGQNEWAVRADNIIRNNLSLFTADGKGFAAFVYPLTVNGGQGHFSDPYANDQDWALVYALQIRDDPRP</sequence>
<evidence type="ECO:0000313" key="2">
    <source>
        <dbReference type="Proteomes" id="UP001214854"/>
    </source>
</evidence>
<dbReference type="InterPro" id="IPR006311">
    <property type="entry name" value="TAT_signal"/>
</dbReference>
<protein>
    <recommendedName>
        <fullName evidence="3">Tat pathway signal sequence domain protein</fullName>
    </recommendedName>
</protein>
<dbReference type="Proteomes" id="UP001214854">
    <property type="component" value="Unassembled WGS sequence"/>
</dbReference>
<name>A0ABT5HXL0_9CAUL</name>
<organism evidence="1 2">
    <name type="scientific">Asticcacaulis aquaticus</name>
    <dbReference type="NCBI Taxonomy" id="2984212"/>
    <lineage>
        <taxon>Bacteria</taxon>
        <taxon>Pseudomonadati</taxon>
        <taxon>Pseudomonadota</taxon>
        <taxon>Alphaproteobacteria</taxon>
        <taxon>Caulobacterales</taxon>
        <taxon>Caulobacteraceae</taxon>
        <taxon>Asticcacaulis</taxon>
    </lineage>
</organism>
<evidence type="ECO:0008006" key="3">
    <source>
        <dbReference type="Google" id="ProtNLM"/>
    </source>
</evidence>
<dbReference type="PROSITE" id="PS51318">
    <property type="entry name" value="TAT"/>
    <property type="match status" value="1"/>
</dbReference>
<evidence type="ECO:0000313" key="1">
    <source>
        <dbReference type="EMBL" id="MDC7684807.1"/>
    </source>
</evidence>